<dbReference type="RefSeq" id="WP_174942618.1">
    <property type="nucleotide sequence ID" value="NZ_CABVPY010000028.1"/>
</dbReference>
<proteinExistence type="predicted"/>
<gene>
    <name evidence="2" type="primary">dltC</name>
    <name evidence="2" type="ORF">BLA6863_04288</name>
</gene>
<dbReference type="SUPFAM" id="SSF47336">
    <property type="entry name" value="ACP-like"/>
    <property type="match status" value="1"/>
</dbReference>
<feature type="domain" description="Carrier" evidence="1">
    <location>
        <begin position="27"/>
        <end position="107"/>
    </location>
</feature>
<accession>A0A6P2N6V1</accession>
<organism evidence="2 3">
    <name type="scientific">Burkholderia lata (strain ATCC 17760 / DSM 23089 / LMG 22485 / NCIMB 9086 / R18194 / 383)</name>
    <dbReference type="NCBI Taxonomy" id="482957"/>
    <lineage>
        <taxon>Bacteria</taxon>
        <taxon>Pseudomonadati</taxon>
        <taxon>Pseudomonadota</taxon>
        <taxon>Betaproteobacteria</taxon>
        <taxon>Burkholderiales</taxon>
        <taxon>Burkholderiaceae</taxon>
        <taxon>Burkholderia</taxon>
        <taxon>Burkholderia cepacia complex</taxon>
    </lineage>
</organism>
<dbReference type="PROSITE" id="PS50075">
    <property type="entry name" value="CARRIER"/>
    <property type="match status" value="1"/>
</dbReference>
<dbReference type="Pfam" id="PF00550">
    <property type="entry name" value="PP-binding"/>
    <property type="match status" value="1"/>
</dbReference>
<dbReference type="EMBL" id="CABVPY010000028">
    <property type="protein sequence ID" value="VWB89937.1"/>
    <property type="molecule type" value="Genomic_DNA"/>
</dbReference>
<evidence type="ECO:0000259" key="1">
    <source>
        <dbReference type="PROSITE" id="PS50075"/>
    </source>
</evidence>
<evidence type="ECO:0000313" key="2">
    <source>
        <dbReference type="EMBL" id="VWB89937.1"/>
    </source>
</evidence>
<dbReference type="InterPro" id="IPR036736">
    <property type="entry name" value="ACP-like_sf"/>
</dbReference>
<evidence type="ECO:0000313" key="3">
    <source>
        <dbReference type="Proteomes" id="UP000494170"/>
    </source>
</evidence>
<dbReference type="GO" id="GO:0016874">
    <property type="term" value="F:ligase activity"/>
    <property type="evidence" value="ECO:0007669"/>
    <property type="project" value="UniProtKB-KW"/>
</dbReference>
<sequence>MKTVLAARGARAGMNEYFWSVIVMRMMSLDELIDNVKTFLAGIDPGAPARVTAQTNLLDANLLDSLSLVHFVLFIEQTLRIEIPIGDFVLDSIASVAAIYDHYVLGTPRTAGALL</sequence>
<keyword evidence="2" id="KW-0436">Ligase</keyword>
<dbReference type="AlphaFoldDB" id="A0A6P2N6V1"/>
<name>A0A6P2N6V1_BURL3</name>
<dbReference type="Gene3D" id="1.10.1200.10">
    <property type="entry name" value="ACP-like"/>
    <property type="match status" value="1"/>
</dbReference>
<reference evidence="2 3" key="1">
    <citation type="submission" date="2019-09" db="EMBL/GenBank/DDBJ databases">
        <authorList>
            <person name="Depoorter E."/>
        </authorList>
    </citation>
    <scope>NUCLEOTIDE SEQUENCE [LARGE SCALE GENOMIC DNA]</scope>
    <source>
        <strain evidence="2">LMG 6863</strain>
    </source>
</reference>
<dbReference type="EC" id="6.1.1.13" evidence="2"/>
<dbReference type="InterPro" id="IPR009081">
    <property type="entry name" value="PP-bd_ACP"/>
</dbReference>
<protein>
    <submittedName>
        <fullName evidence="2">D-alanine--poly(Phosphoribitol) ligase subunit 2</fullName>
        <ecNumber evidence="2">6.1.1.13</ecNumber>
    </submittedName>
</protein>
<dbReference type="Proteomes" id="UP000494170">
    <property type="component" value="Unassembled WGS sequence"/>
</dbReference>